<feature type="chain" id="PRO_5029671844" evidence="5">
    <location>
        <begin position="18"/>
        <end position="551"/>
    </location>
</feature>
<reference evidence="7" key="1">
    <citation type="submission" date="2019-12" db="EMBL/GenBank/DDBJ databases">
        <authorList>
            <person name="Jia S."/>
        </authorList>
    </citation>
    <scope>NUCLEOTIDE SEQUENCE</scope>
</reference>
<dbReference type="Pfam" id="PF00135">
    <property type="entry name" value="COesterase"/>
    <property type="match status" value="1"/>
</dbReference>
<evidence type="ECO:0000259" key="6">
    <source>
        <dbReference type="Pfam" id="PF00135"/>
    </source>
</evidence>
<dbReference type="GO" id="GO:0052689">
    <property type="term" value="F:carboxylic ester hydrolase activity"/>
    <property type="evidence" value="ECO:0007669"/>
    <property type="project" value="UniProtKB-KW"/>
</dbReference>
<organism evidence="7">
    <name type="scientific">Glyphodes pyloalis</name>
    <name type="common">Lesser mulberry snout moth</name>
    <dbReference type="NCBI Taxonomy" id="1242752"/>
    <lineage>
        <taxon>Eukaryota</taxon>
        <taxon>Metazoa</taxon>
        <taxon>Ecdysozoa</taxon>
        <taxon>Arthropoda</taxon>
        <taxon>Hexapoda</taxon>
        <taxon>Insecta</taxon>
        <taxon>Pterygota</taxon>
        <taxon>Neoptera</taxon>
        <taxon>Endopterygota</taxon>
        <taxon>Lepidoptera</taxon>
        <taxon>Glossata</taxon>
        <taxon>Ditrysia</taxon>
        <taxon>Pyraloidea</taxon>
        <taxon>Crambidae</taxon>
        <taxon>Spilomelinae</taxon>
        <taxon>Glyphodes</taxon>
    </lineage>
</organism>
<evidence type="ECO:0000256" key="3">
    <source>
        <dbReference type="ARBA" id="ARBA00022801"/>
    </source>
</evidence>
<feature type="domain" description="Carboxylesterase type B" evidence="6">
    <location>
        <begin position="24"/>
        <end position="536"/>
    </location>
</feature>
<dbReference type="InterPro" id="IPR029058">
    <property type="entry name" value="AB_hydrolase_fold"/>
</dbReference>
<evidence type="ECO:0000256" key="4">
    <source>
        <dbReference type="ARBA" id="ARBA00023180"/>
    </source>
</evidence>
<accession>A0A7L9QHK4</accession>
<dbReference type="InterPro" id="IPR002018">
    <property type="entry name" value="CarbesteraseB"/>
</dbReference>
<name>A0A7L9QHK4_GLYPY</name>
<feature type="signal peptide" evidence="5">
    <location>
        <begin position="1"/>
        <end position="17"/>
    </location>
</feature>
<keyword evidence="4" id="KW-0325">Glycoprotein</keyword>
<evidence type="ECO:0000313" key="7">
    <source>
        <dbReference type="EMBL" id="QOL02377.1"/>
    </source>
</evidence>
<dbReference type="Gene3D" id="3.40.50.1820">
    <property type="entry name" value="alpha/beta hydrolase"/>
    <property type="match status" value="1"/>
</dbReference>
<evidence type="ECO:0000256" key="2">
    <source>
        <dbReference type="ARBA" id="ARBA00022487"/>
    </source>
</evidence>
<dbReference type="AlphaFoldDB" id="A0A7L9QHK4"/>
<keyword evidence="3" id="KW-0378">Hydrolase</keyword>
<dbReference type="PANTHER" id="PTHR43142:SF1">
    <property type="entry name" value="CARBOXYLIC ESTER HYDROLASE"/>
    <property type="match status" value="1"/>
</dbReference>
<keyword evidence="2" id="KW-0719">Serine esterase</keyword>
<keyword evidence="5" id="KW-0732">Signal</keyword>
<proteinExistence type="evidence at transcript level"/>
<dbReference type="EMBL" id="MN887526">
    <property type="protein sequence ID" value="QOL02377.1"/>
    <property type="molecule type" value="mRNA"/>
</dbReference>
<protein>
    <submittedName>
        <fullName evidence="7">Venom carboxylesterase-6-like protein</fullName>
    </submittedName>
</protein>
<dbReference type="PANTHER" id="PTHR43142">
    <property type="entry name" value="CARBOXYLIC ESTER HYDROLASE"/>
    <property type="match status" value="1"/>
</dbReference>
<evidence type="ECO:0000256" key="5">
    <source>
        <dbReference type="SAM" id="SignalP"/>
    </source>
</evidence>
<evidence type="ECO:0000256" key="1">
    <source>
        <dbReference type="ARBA" id="ARBA00005964"/>
    </source>
</evidence>
<dbReference type="SUPFAM" id="SSF53474">
    <property type="entry name" value="alpha/beta-Hydrolases"/>
    <property type="match status" value="1"/>
</dbReference>
<comment type="similarity">
    <text evidence="1">Belongs to the type-B carboxylesterase/lipase family.</text>
</comment>
<sequence>MFRLIIFAVLIFNVCDGKREVRTRTVELEEGAVVGEKYWNGEFYEFLGVPYATAPTGRDIFKAPLPVKKREGVLTASDKNIICQQVFYTGEEEEEIYMSGQEDCLVANILVPEIASEDNLLPVVVYIHSGAFAGGSSTMGNLNFLARHDVIAISINYRVGAIGFACLHTEEIPGNAALKDQLAALKWINKNIKKFGGDPNKVTLAGYSVGAAMAEMQAISKHTDGLIDKLILESGSALAPFAINRHPVTTARNIAISIGFKDTGNIDDLNEFYLNAAEKYKELAAASLNFFLTNSTFGFAPCIESTENNPEPFLTESPIDVLKSKDIKKISILTGFSNMEGLSRTAKFGEWREMMNEDFTQFIPADLSFNSEEVKKKVADDVKKFYFKDEIVGRDNAQTYVDYFSDVMFKNPILNSVRLHAEITPRPIYFYEFSYVGQLNMKHHLMDKIQGASHRDQTAYILDFYGYTKSLKDLDVRDRMTWMWTDFIKYGDPVSYESSLISTKWQKYSNAKPRYLSIGSRIEMKKNIFTDNYKFWDELYEKYYWNPTLVK</sequence>